<sequence length="347" mass="39060">MAQNQKPKPTLDAAKLRENALTSIRLGVEDFQRSQGGGNPDPTRALSAIRNLFAGVLLLFKYKIASSVADPADAAALIFNPPEVLPQPDGHGGVTWQPDGRFKYTTIDVATIKKRFDAFNIEINWDVIEQLQACRNHLEHLHPAHTLGEVADFVAELFPILRDFIRDELAEEPAAILGDSWQIMLLHHDFVAEIKEECDEAWAEAGIPEGMYEWLEACKCPECASTLLKPDQDNLDAGETVECNDEKFFAVCVNCGHRELFSPMLFETLGKAHTYDPRDGEDPTLERCNACDKEAFVTEDQTCLWCGCELDYTECEDCGEALRQEDQDNDGRCSYHAYAYEKFMRED</sequence>
<name>A0A2K4WJX6_9PSED</name>
<dbReference type="Proteomes" id="UP000238093">
    <property type="component" value="Chromosome I"/>
</dbReference>
<protein>
    <submittedName>
        <fullName evidence="1">Uncharacterized protein</fullName>
    </submittedName>
</protein>
<reference evidence="1 2" key="1">
    <citation type="submission" date="2017-11" db="EMBL/GenBank/DDBJ databases">
        <authorList>
            <person name="Han C.G."/>
        </authorList>
    </citation>
    <scope>NUCLEOTIDE SEQUENCE [LARGE SCALE GENOMIC DNA]</scope>
    <source>
        <strain evidence="1">CFBP6411</strain>
    </source>
</reference>
<evidence type="ECO:0000313" key="2">
    <source>
        <dbReference type="Proteomes" id="UP000238093"/>
    </source>
</evidence>
<evidence type="ECO:0000313" key="1">
    <source>
        <dbReference type="EMBL" id="SOS36181.1"/>
    </source>
</evidence>
<dbReference type="EMBL" id="LT963408">
    <property type="protein sequence ID" value="SOS36181.1"/>
    <property type="molecule type" value="Genomic_DNA"/>
</dbReference>
<proteinExistence type="predicted"/>
<gene>
    <name evidence="1" type="ORF">CFBP6411_04824</name>
</gene>
<accession>A0A2K4WJX6</accession>
<dbReference type="RefSeq" id="WP_104698709.1">
    <property type="nucleotide sequence ID" value="NZ_LT963408.1"/>
</dbReference>
<dbReference type="AlphaFoldDB" id="A0A2K4WJX6"/>
<organism evidence="1 2">
    <name type="scientific">Pseudomonas syringae group genomosp. 3</name>
    <dbReference type="NCBI Taxonomy" id="251701"/>
    <lineage>
        <taxon>Bacteria</taxon>
        <taxon>Pseudomonadati</taxon>
        <taxon>Pseudomonadota</taxon>
        <taxon>Gammaproteobacteria</taxon>
        <taxon>Pseudomonadales</taxon>
        <taxon>Pseudomonadaceae</taxon>
        <taxon>Pseudomonas</taxon>
    </lineage>
</organism>